<dbReference type="OrthoDB" id="8452228at2"/>
<dbReference type="NCBIfam" id="TIGR01560">
    <property type="entry name" value="put_DNA_pack"/>
    <property type="match status" value="1"/>
</dbReference>
<gene>
    <name evidence="1" type="ORF">DFR49_3365</name>
</gene>
<dbReference type="EMBL" id="QXDC01000004">
    <property type="protein sequence ID" value="RIA37480.1"/>
    <property type="molecule type" value="Genomic_DNA"/>
</dbReference>
<dbReference type="RefSeq" id="WP_119036786.1">
    <property type="nucleotide sequence ID" value="NZ_QXDC01000004.1"/>
</dbReference>
<dbReference type="NCBIfam" id="TIGR02215">
    <property type="entry name" value="phage_chp_gp8"/>
    <property type="match status" value="1"/>
</dbReference>
<dbReference type="Pfam" id="PF05135">
    <property type="entry name" value="Phage_connect_1"/>
    <property type="match status" value="1"/>
</dbReference>
<dbReference type="CDD" id="cd08054">
    <property type="entry name" value="gp6"/>
    <property type="match status" value="1"/>
</dbReference>
<dbReference type="AlphaFoldDB" id="A0A397NIZ7"/>
<sequence>MLFTLLPSAWAEGYGEALLPIATVKAHLRVDGDDEDALISALRDASIDMVEQYTNVRLAPVAGMKARFAAFGDRMRVGVGPAAMLSATAIAYIDAAGGAQTMTAGAWRVDSAGGLTPAAGAAWPVGGRDVEVTFDAGYPEGGCPPALIAAAMMFLAHLYSNREAVMTNGASGELSLGFTALCDRYRMPVL</sequence>
<evidence type="ECO:0000313" key="1">
    <source>
        <dbReference type="EMBL" id="RIA37480.1"/>
    </source>
</evidence>
<dbReference type="Proteomes" id="UP000266568">
    <property type="component" value="Unassembled WGS sequence"/>
</dbReference>
<protein>
    <submittedName>
        <fullName evidence="1">Putative phiE125 gp8 family phage protein</fullName>
    </submittedName>
</protein>
<keyword evidence="2" id="KW-1185">Reference proteome</keyword>
<accession>A0A397NIZ7</accession>
<dbReference type="InterPro" id="IPR011738">
    <property type="entry name" value="Phage_CHP"/>
</dbReference>
<name>A0A397NIZ7_9SPHN</name>
<dbReference type="InterPro" id="IPR006450">
    <property type="entry name" value="Phage_HK97_gp6-like"/>
</dbReference>
<proteinExistence type="predicted"/>
<comment type="caution">
    <text evidence="1">The sequence shown here is derived from an EMBL/GenBank/DDBJ whole genome shotgun (WGS) entry which is preliminary data.</text>
</comment>
<dbReference type="InterPro" id="IPR021146">
    <property type="entry name" value="Phage_gp6-like_head-tail"/>
</dbReference>
<evidence type="ECO:0000313" key="2">
    <source>
        <dbReference type="Proteomes" id="UP000266568"/>
    </source>
</evidence>
<dbReference type="Gene3D" id="1.10.3230.30">
    <property type="entry name" value="Phage gp6-like head-tail connector protein"/>
    <property type="match status" value="1"/>
</dbReference>
<organism evidence="1 2">
    <name type="scientific">Hephaestia caeni</name>
    <dbReference type="NCBI Taxonomy" id="645617"/>
    <lineage>
        <taxon>Bacteria</taxon>
        <taxon>Pseudomonadati</taxon>
        <taxon>Pseudomonadota</taxon>
        <taxon>Alphaproteobacteria</taxon>
        <taxon>Sphingomonadales</taxon>
        <taxon>Sphingomonadaceae</taxon>
        <taxon>Hephaestia</taxon>
    </lineage>
</organism>
<reference evidence="1 2" key="1">
    <citation type="submission" date="2018-08" db="EMBL/GenBank/DDBJ databases">
        <title>Genomic Encyclopedia of Type Strains, Phase IV (KMG-IV): sequencing the most valuable type-strain genomes for metagenomic binning, comparative biology and taxonomic classification.</title>
        <authorList>
            <person name="Goeker M."/>
        </authorList>
    </citation>
    <scope>NUCLEOTIDE SEQUENCE [LARGE SCALE GENOMIC DNA]</scope>
    <source>
        <strain evidence="1 2">DSM 25527</strain>
    </source>
</reference>